<dbReference type="SMART" id="SM00342">
    <property type="entry name" value="HTH_ARAC"/>
    <property type="match status" value="1"/>
</dbReference>
<feature type="domain" description="HTH araC/xylS-type" evidence="4">
    <location>
        <begin position="199"/>
        <end position="297"/>
    </location>
</feature>
<accession>A0ABS3B7Q6</accession>
<gene>
    <name evidence="5" type="ORF">JR064_14910</name>
</gene>
<dbReference type="PROSITE" id="PS00041">
    <property type="entry name" value="HTH_ARAC_FAMILY_1"/>
    <property type="match status" value="1"/>
</dbReference>
<dbReference type="InterPro" id="IPR032783">
    <property type="entry name" value="AraC_lig"/>
</dbReference>
<evidence type="ECO:0000256" key="1">
    <source>
        <dbReference type="ARBA" id="ARBA00023015"/>
    </source>
</evidence>
<dbReference type="InterPro" id="IPR018060">
    <property type="entry name" value="HTH_AraC"/>
</dbReference>
<name>A0ABS3B7Q6_9XANT</name>
<keyword evidence="2" id="KW-0238">DNA-binding</keyword>
<dbReference type="PROSITE" id="PS01124">
    <property type="entry name" value="HTH_ARAC_FAMILY_2"/>
    <property type="match status" value="1"/>
</dbReference>
<keyword evidence="1" id="KW-0805">Transcription regulation</keyword>
<dbReference type="RefSeq" id="WP_206230237.1">
    <property type="nucleotide sequence ID" value="NZ_JAFIWB010000018.1"/>
</dbReference>
<evidence type="ECO:0000313" key="6">
    <source>
        <dbReference type="Proteomes" id="UP000695802"/>
    </source>
</evidence>
<dbReference type="PANTHER" id="PTHR46796:SF13">
    <property type="entry name" value="HTH-TYPE TRANSCRIPTIONAL ACTIVATOR RHAS"/>
    <property type="match status" value="1"/>
</dbReference>
<evidence type="ECO:0000256" key="2">
    <source>
        <dbReference type="ARBA" id="ARBA00023125"/>
    </source>
</evidence>
<evidence type="ECO:0000313" key="5">
    <source>
        <dbReference type="EMBL" id="MBN6103456.1"/>
    </source>
</evidence>
<dbReference type="InterPro" id="IPR020449">
    <property type="entry name" value="Tscrpt_reg_AraC-type_HTH"/>
</dbReference>
<organism evidence="5 6">
    <name type="scientific">Xanthomonas bonasiae</name>
    <dbReference type="NCBI Taxonomy" id="2810351"/>
    <lineage>
        <taxon>Bacteria</taxon>
        <taxon>Pseudomonadati</taxon>
        <taxon>Pseudomonadota</taxon>
        <taxon>Gammaproteobacteria</taxon>
        <taxon>Lysobacterales</taxon>
        <taxon>Lysobacteraceae</taxon>
        <taxon>Xanthomonas</taxon>
    </lineage>
</organism>
<dbReference type="Pfam" id="PF12833">
    <property type="entry name" value="HTH_18"/>
    <property type="match status" value="1"/>
</dbReference>
<dbReference type="InterPro" id="IPR050204">
    <property type="entry name" value="AraC_XylS_family_regulators"/>
</dbReference>
<dbReference type="SUPFAM" id="SSF46689">
    <property type="entry name" value="Homeodomain-like"/>
    <property type="match status" value="2"/>
</dbReference>
<dbReference type="Pfam" id="PF12852">
    <property type="entry name" value="Cupin_6"/>
    <property type="match status" value="1"/>
</dbReference>
<comment type="caution">
    <text evidence="5">The sequence shown here is derived from an EMBL/GenBank/DDBJ whole genome shotgun (WGS) entry which is preliminary data.</text>
</comment>
<proteinExistence type="predicted"/>
<keyword evidence="6" id="KW-1185">Reference proteome</keyword>
<sequence>MHDPLSDLVRLLQPRAVFANLISGKGNWAVRYAEYGQPGFCIVLEGIAVLAVDGHPPITIGAGDFVLLPTTPAFTLSSQVPAPPVFIDPKVVPGGQGERRHGEPDGAPDMRSLGGAFLFDSAHAGLLVSLLPAVVHVRGAGRLMQLVQMVGEEYHDRKPGSEYVLSRLVEMLLVEALRWTTAGNAPPGLLRGLGDERLAMALTRIHARIDHAWTVGELAQAAALSRSTFFERFARTVGVPPMEYLVGWRMQVAKDLLRREGLAVAEVAQRVGYGSTSSFSVAFSRHVGEAPSQYAKR</sequence>
<protein>
    <submittedName>
        <fullName evidence="5">AraC family transcriptional regulator</fullName>
    </submittedName>
</protein>
<evidence type="ECO:0000259" key="4">
    <source>
        <dbReference type="PROSITE" id="PS01124"/>
    </source>
</evidence>
<dbReference type="InterPro" id="IPR018062">
    <property type="entry name" value="HTH_AraC-typ_CS"/>
</dbReference>
<dbReference type="InterPro" id="IPR009057">
    <property type="entry name" value="Homeodomain-like_sf"/>
</dbReference>
<dbReference type="EMBL" id="JAFIWB010000018">
    <property type="protein sequence ID" value="MBN6103456.1"/>
    <property type="molecule type" value="Genomic_DNA"/>
</dbReference>
<keyword evidence="3" id="KW-0804">Transcription</keyword>
<dbReference type="Proteomes" id="UP000695802">
    <property type="component" value="Unassembled WGS sequence"/>
</dbReference>
<reference evidence="5 6" key="1">
    <citation type="submission" date="2021-02" db="EMBL/GenBank/DDBJ databases">
        <title>Taxonomically Unique Crown Gall-Associated Xanthomonas Stains Have Deficiency in Virulence Repertories.</title>
        <authorList>
            <person name="Mafakheri H."/>
            <person name="Taghavi S.M."/>
            <person name="Dimkic I."/>
            <person name="Nemanja K."/>
            <person name="Osdaghi E."/>
        </authorList>
    </citation>
    <scope>NUCLEOTIDE SEQUENCE [LARGE SCALE GENOMIC DNA]</scope>
    <source>
        <strain evidence="5 6">FX4</strain>
    </source>
</reference>
<dbReference type="PANTHER" id="PTHR46796">
    <property type="entry name" value="HTH-TYPE TRANSCRIPTIONAL ACTIVATOR RHAS-RELATED"/>
    <property type="match status" value="1"/>
</dbReference>
<dbReference type="PRINTS" id="PR00032">
    <property type="entry name" value="HTHARAC"/>
</dbReference>
<dbReference type="Gene3D" id="1.10.10.60">
    <property type="entry name" value="Homeodomain-like"/>
    <property type="match status" value="2"/>
</dbReference>
<evidence type="ECO:0000256" key="3">
    <source>
        <dbReference type="ARBA" id="ARBA00023163"/>
    </source>
</evidence>